<feature type="transmembrane region" description="Helical" evidence="1">
    <location>
        <begin position="53"/>
        <end position="72"/>
    </location>
</feature>
<feature type="non-terminal residue" evidence="2">
    <location>
        <position position="73"/>
    </location>
</feature>
<evidence type="ECO:0000256" key="1">
    <source>
        <dbReference type="SAM" id="Phobius"/>
    </source>
</evidence>
<protein>
    <submittedName>
        <fullName evidence="2">Uncharacterized protein</fullName>
    </submittedName>
</protein>
<evidence type="ECO:0000313" key="2">
    <source>
        <dbReference type="EMBL" id="KAL1382256.1"/>
    </source>
</evidence>
<keyword evidence="1" id="KW-1133">Transmembrane helix</keyword>
<name>A0ABD1CZ29_CULPP</name>
<evidence type="ECO:0000313" key="3">
    <source>
        <dbReference type="Proteomes" id="UP001562425"/>
    </source>
</evidence>
<keyword evidence="1" id="KW-0472">Membrane</keyword>
<gene>
    <name evidence="2" type="ORF">pipiens_013272</name>
</gene>
<dbReference type="AlphaFoldDB" id="A0ABD1CZ29"/>
<reference evidence="2 3" key="1">
    <citation type="submission" date="2024-05" db="EMBL/GenBank/DDBJ databases">
        <title>Culex pipiens pipiens assembly and annotation.</title>
        <authorList>
            <person name="Alout H."/>
            <person name="Durand T."/>
        </authorList>
    </citation>
    <scope>NUCLEOTIDE SEQUENCE [LARGE SCALE GENOMIC DNA]</scope>
    <source>
        <strain evidence="2">HA-2024</strain>
        <tissue evidence="2">Whole body</tissue>
    </source>
</reference>
<dbReference type="Proteomes" id="UP001562425">
    <property type="component" value="Unassembled WGS sequence"/>
</dbReference>
<organism evidence="2 3">
    <name type="scientific">Culex pipiens pipiens</name>
    <name type="common">Northern house mosquito</name>
    <dbReference type="NCBI Taxonomy" id="38569"/>
    <lineage>
        <taxon>Eukaryota</taxon>
        <taxon>Metazoa</taxon>
        <taxon>Ecdysozoa</taxon>
        <taxon>Arthropoda</taxon>
        <taxon>Hexapoda</taxon>
        <taxon>Insecta</taxon>
        <taxon>Pterygota</taxon>
        <taxon>Neoptera</taxon>
        <taxon>Endopterygota</taxon>
        <taxon>Diptera</taxon>
        <taxon>Nematocera</taxon>
        <taxon>Culicoidea</taxon>
        <taxon>Culicidae</taxon>
        <taxon>Culicinae</taxon>
        <taxon>Culicini</taxon>
        <taxon>Culex</taxon>
        <taxon>Culex</taxon>
    </lineage>
</organism>
<comment type="caution">
    <text evidence="2">The sequence shown here is derived from an EMBL/GenBank/DDBJ whole genome shotgun (WGS) entry which is preliminary data.</text>
</comment>
<keyword evidence="1" id="KW-0812">Transmembrane</keyword>
<proteinExistence type="predicted"/>
<accession>A0ABD1CZ29</accession>
<keyword evidence="3" id="KW-1185">Reference proteome</keyword>
<sequence>MHFRHEESRHLLRNASASTAVESKFDHHSIVWPFLIQNAMENPLCTTATPANSTVSVLLWTTIAVFGIVYTLL</sequence>
<dbReference type="EMBL" id="JBEHCU010008512">
    <property type="protein sequence ID" value="KAL1382256.1"/>
    <property type="molecule type" value="Genomic_DNA"/>
</dbReference>